<evidence type="ECO:0000256" key="5">
    <source>
        <dbReference type="ARBA" id="ARBA00022598"/>
    </source>
</evidence>
<comment type="pathway">
    <text evidence="2 14">Cell wall biogenesis; peptidoglycan biosynthesis.</text>
</comment>
<dbReference type="PANTHER" id="PTHR43445:SF3">
    <property type="entry name" value="UDP-N-ACETYLMURAMATE--L-ALANINE LIGASE"/>
    <property type="match status" value="1"/>
</dbReference>
<evidence type="ECO:0000256" key="1">
    <source>
        <dbReference type="ARBA" id="ARBA00004496"/>
    </source>
</evidence>
<evidence type="ECO:0000259" key="15">
    <source>
        <dbReference type="Pfam" id="PF01225"/>
    </source>
</evidence>
<keyword evidence="12 14" id="KW-0961">Cell wall biogenesis/degradation</keyword>
<dbReference type="Proteomes" id="UP000228767">
    <property type="component" value="Unassembled WGS sequence"/>
</dbReference>
<evidence type="ECO:0000256" key="11">
    <source>
        <dbReference type="ARBA" id="ARBA00023306"/>
    </source>
</evidence>
<dbReference type="InterPro" id="IPR013221">
    <property type="entry name" value="Mur_ligase_cen"/>
</dbReference>
<comment type="subcellular location">
    <subcellularLocation>
        <location evidence="1 14">Cytoplasm</location>
    </subcellularLocation>
</comment>
<dbReference type="InterPro" id="IPR005758">
    <property type="entry name" value="UDP-N-AcMur_Ala_ligase_MurC"/>
</dbReference>
<dbReference type="GO" id="GO:0008360">
    <property type="term" value="P:regulation of cell shape"/>
    <property type="evidence" value="ECO:0007669"/>
    <property type="project" value="UniProtKB-KW"/>
</dbReference>
<evidence type="ECO:0000256" key="6">
    <source>
        <dbReference type="ARBA" id="ARBA00022618"/>
    </source>
</evidence>
<keyword evidence="8 14" id="KW-0067">ATP-binding</keyword>
<dbReference type="HAMAP" id="MF_00046">
    <property type="entry name" value="MurC"/>
    <property type="match status" value="1"/>
</dbReference>
<organism evidence="18 19">
    <name type="scientific">Candidatus Vogelbacteria bacterium CG10_big_fil_rev_8_21_14_0_10_51_16</name>
    <dbReference type="NCBI Taxonomy" id="1975045"/>
    <lineage>
        <taxon>Bacteria</taxon>
        <taxon>Candidatus Vogeliibacteriota</taxon>
    </lineage>
</organism>
<feature type="binding site" evidence="14">
    <location>
        <begin position="116"/>
        <end position="122"/>
    </location>
    <ligand>
        <name>ATP</name>
        <dbReference type="ChEBI" id="CHEBI:30616"/>
    </ligand>
</feature>
<gene>
    <name evidence="14" type="primary">murC</name>
    <name evidence="18" type="ORF">COV10_01920</name>
</gene>
<evidence type="ECO:0000256" key="12">
    <source>
        <dbReference type="ARBA" id="ARBA00023316"/>
    </source>
</evidence>
<dbReference type="GO" id="GO:0008763">
    <property type="term" value="F:UDP-N-acetylmuramate-L-alanine ligase activity"/>
    <property type="evidence" value="ECO:0007669"/>
    <property type="project" value="UniProtKB-UniRule"/>
</dbReference>
<reference evidence="18 19" key="1">
    <citation type="submission" date="2017-09" db="EMBL/GenBank/DDBJ databases">
        <title>Depth-based differentiation of microbial function through sediment-hosted aquifers and enrichment of novel symbionts in the deep terrestrial subsurface.</title>
        <authorList>
            <person name="Probst A.J."/>
            <person name="Ladd B."/>
            <person name="Jarett J.K."/>
            <person name="Geller-Mcgrath D.E."/>
            <person name="Sieber C.M."/>
            <person name="Emerson J.B."/>
            <person name="Anantharaman K."/>
            <person name="Thomas B.C."/>
            <person name="Malmstrom R."/>
            <person name="Stieglmeier M."/>
            <person name="Klingl A."/>
            <person name="Woyke T."/>
            <person name="Ryan C.M."/>
            <person name="Banfield J.F."/>
        </authorList>
    </citation>
    <scope>NUCLEOTIDE SEQUENCE [LARGE SCALE GENOMIC DNA]</scope>
    <source>
        <strain evidence="18">CG10_big_fil_rev_8_21_14_0_10_51_16</strain>
    </source>
</reference>
<comment type="function">
    <text evidence="14">Cell wall formation.</text>
</comment>
<dbReference type="InterPro" id="IPR004101">
    <property type="entry name" value="Mur_ligase_C"/>
</dbReference>
<dbReference type="Pfam" id="PF02875">
    <property type="entry name" value="Mur_ligase_C"/>
    <property type="match status" value="1"/>
</dbReference>
<evidence type="ECO:0000256" key="8">
    <source>
        <dbReference type="ARBA" id="ARBA00022840"/>
    </source>
</evidence>
<comment type="similarity">
    <text evidence="14">Belongs to the MurCDEF family.</text>
</comment>
<evidence type="ECO:0000256" key="10">
    <source>
        <dbReference type="ARBA" id="ARBA00022984"/>
    </source>
</evidence>
<evidence type="ECO:0000256" key="9">
    <source>
        <dbReference type="ARBA" id="ARBA00022960"/>
    </source>
</evidence>
<keyword evidence="10 14" id="KW-0573">Peptidoglycan synthesis</keyword>
<dbReference type="InterPro" id="IPR036565">
    <property type="entry name" value="Mur-like_cat_sf"/>
</dbReference>
<dbReference type="Pfam" id="PF01225">
    <property type="entry name" value="Mur_ligase"/>
    <property type="match status" value="1"/>
</dbReference>
<sequence>MMTILDSATAVHFIGIGGSGVSAIARLMLHRGARVSGSDLHESATLDELRTAGASIFIGHRAGNLPPDVDLVVYTIAAGDDNPELVKARELGVACRSYPEALGIVSEGMFTIAVSGTHGKTTTTAMIGKLLQDAGLDPTVIVGSPMLHAKSNLVVGKSKYLVAEACEYRRSFLNLKPNILVITNIDRDHLDYYKDLADIQSAFVELASRLGPRGILIVPTAHPNLAPIVATSVAMVVDYEESARMTNRLKLCLPGAHNQLNAQAAATVGTALKISPQVIKRSLRSFRGTKRRLEYKGHTPEGVVIYDDYGHAPAEVRATLSALRELFPLKHLTVVFQPHLFSRTKLLLGEFAGSFVEADHVIVADIYAAREMEDTSIHAKDLVSAINARTPSRALYMSDFKTIPALLKNGELRTDIFLTLGAGSIGMLADALVLGGIPTMG</sequence>
<dbReference type="Pfam" id="PF08245">
    <property type="entry name" value="Mur_ligase_M"/>
    <property type="match status" value="1"/>
</dbReference>
<dbReference type="Gene3D" id="3.40.50.720">
    <property type="entry name" value="NAD(P)-binding Rossmann-like Domain"/>
    <property type="match status" value="1"/>
</dbReference>
<dbReference type="Gene3D" id="3.40.1190.10">
    <property type="entry name" value="Mur-like, catalytic domain"/>
    <property type="match status" value="1"/>
</dbReference>
<keyword evidence="4 14" id="KW-0963">Cytoplasm</keyword>
<dbReference type="GO" id="GO:0051301">
    <property type="term" value="P:cell division"/>
    <property type="evidence" value="ECO:0007669"/>
    <property type="project" value="UniProtKB-KW"/>
</dbReference>
<accession>A0A2H0REL7</accession>
<evidence type="ECO:0000256" key="3">
    <source>
        <dbReference type="ARBA" id="ARBA00012211"/>
    </source>
</evidence>
<keyword evidence="7 14" id="KW-0547">Nucleotide-binding</keyword>
<dbReference type="InterPro" id="IPR000713">
    <property type="entry name" value="Mur_ligase_N"/>
</dbReference>
<evidence type="ECO:0000256" key="14">
    <source>
        <dbReference type="HAMAP-Rule" id="MF_00046"/>
    </source>
</evidence>
<protein>
    <recommendedName>
        <fullName evidence="3 14">UDP-N-acetylmuramate--L-alanine ligase</fullName>
        <ecNumber evidence="3 14">6.3.2.8</ecNumber>
    </recommendedName>
    <alternativeName>
        <fullName evidence="14">UDP-N-acetylmuramoyl-L-alanine synthetase</fullName>
    </alternativeName>
</protein>
<dbReference type="AlphaFoldDB" id="A0A2H0REL7"/>
<evidence type="ECO:0000313" key="18">
    <source>
        <dbReference type="EMBL" id="PIR44943.1"/>
    </source>
</evidence>
<dbReference type="GO" id="GO:0005737">
    <property type="term" value="C:cytoplasm"/>
    <property type="evidence" value="ECO:0007669"/>
    <property type="project" value="UniProtKB-SubCell"/>
</dbReference>
<keyword evidence="5 14" id="KW-0436">Ligase</keyword>
<dbReference type="SUPFAM" id="SSF51984">
    <property type="entry name" value="MurCD N-terminal domain"/>
    <property type="match status" value="1"/>
</dbReference>
<keyword evidence="11 14" id="KW-0131">Cell cycle</keyword>
<evidence type="ECO:0000259" key="17">
    <source>
        <dbReference type="Pfam" id="PF08245"/>
    </source>
</evidence>
<comment type="catalytic activity">
    <reaction evidence="13 14">
        <text>UDP-N-acetyl-alpha-D-muramate + L-alanine + ATP = UDP-N-acetyl-alpha-D-muramoyl-L-alanine + ADP + phosphate + H(+)</text>
        <dbReference type="Rhea" id="RHEA:23372"/>
        <dbReference type="ChEBI" id="CHEBI:15378"/>
        <dbReference type="ChEBI" id="CHEBI:30616"/>
        <dbReference type="ChEBI" id="CHEBI:43474"/>
        <dbReference type="ChEBI" id="CHEBI:57972"/>
        <dbReference type="ChEBI" id="CHEBI:70757"/>
        <dbReference type="ChEBI" id="CHEBI:83898"/>
        <dbReference type="ChEBI" id="CHEBI:456216"/>
        <dbReference type="EC" id="6.3.2.8"/>
    </reaction>
</comment>
<dbReference type="SUPFAM" id="SSF53244">
    <property type="entry name" value="MurD-like peptide ligases, peptide-binding domain"/>
    <property type="match status" value="1"/>
</dbReference>
<dbReference type="EC" id="6.3.2.8" evidence="3 14"/>
<evidence type="ECO:0000256" key="2">
    <source>
        <dbReference type="ARBA" id="ARBA00004752"/>
    </source>
</evidence>
<dbReference type="InterPro" id="IPR050061">
    <property type="entry name" value="MurCDEF_pg_biosynth"/>
</dbReference>
<dbReference type="PANTHER" id="PTHR43445">
    <property type="entry name" value="UDP-N-ACETYLMURAMATE--L-ALANINE LIGASE-RELATED"/>
    <property type="match status" value="1"/>
</dbReference>
<feature type="domain" description="Mur ligase C-terminal" evidence="16">
    <location>
        <begin position="291"/>
        <end position="423"/>
    </location>
</feature>
<proteinExistence type="inferred from homology"/>
<evidence type="ECO:0000256" key="4">
    <source>
        <dbReference type="ARBA" id="ARBA00022490"/>
    </source>
</evidence>
<dbReference type="UniPathway" id="UPA00219"/>
<evidence type="ECO:0000256" key="13">
    <source>
        <dbReference type="ARBA" id="ARBA00047833"/>
    </source>
</evidence>
<dbReference type="GO" id="GO:0005524">
    <property type="term" value="F:ATP binding"/>
    <property type="evidence" value="ECO:0007669"/>
    <property type="project" value="UniProtKB-UniRule"/>
</dbReference>
<dbReference type="InterPro" id="IPR036615">
    <property type="entry name" value="Mur_ligase_C_dom_sf"/>
</dbReference>
<dbReference type="SUPFAM" id="SSF53623">
    <property type="entry name" value="MurD-like peptide ligases, catalytic domain"/>
    <property type="match status" value="1"/>
</dbReference>
<evidence type="ECO:0000256" key="7">
    <source>
        <dbReference type="ARBA" id="ARBA00022741"/>
    </source>
</evidence>
<comment type="caution">
    <text evidence="18">The sequence shown here is derived from an EMBL/GenBank/DDBJ whole genome shotgun (WGS) entry which is preliminary data.</text>
</comment>
<feature type="domain" description="Mur ligase central" evidence="17">
    <location>
        <begin position="114"/>
        <end position="239"/>
    </location>
</feature>
<name>A0A2H0REL7_9BACT</name>
<dbReference type="GO" id="GO:0071555">
    <property type="term" value="P:cell wall organization"/>
    <property type="evidence" value="ECO:0007669"/>
    <property type="project" value="UniProtKB-KW"/>
</dbReference>
<evidence type="ECO:0000313" key="19">
    <source>
        <dbReference type="Proteomes" id="UP000228767"/>
    </source>
</evidence>
<dbReference type="Gene3D" id="3.90.190.20">
    <property type="entry name" value="Mur ligase, C-terminal domain"/>
    <property type="match status" value="1"/>
</dbReference>
<keyword evidence="9 14" id="KW-0133">Cell shape</keyword>
<feature type="domain" description="Mur ligase N-terminal catalytic" evidence="15">
    <location>
        <begin position="11"/>
        <end position="105"/>
    </location>
</feature>
<dbReference type="GO" id="GO:0009252">
    <property type="term" value="P:peptidoglycan biosynthetic process"/>
    <property type="evidence" value="ECO:0007669"/>
    <property type="project" value="UniProtKB-UniRule"/>
</dbReference>
<dbReference type="EMBL" id="PCYI01000014">
    <property type="protein sequence ID" value="PIR44943.1"/>
    <property type="molecule type" value="Genomic_DNA"/>
</dbReference>
<evidence type="ECO:0000259" key="16">
    <source>
        <dbReference type="Pfam" id="PF02875"/>
    </source>
</evidence>
<keyword evidence="6 14" id="KW-0132">Cell division</keyword>